<dbReference type="PANTHER" id="PTHR43135:SF3">
    <property type="entry name" value="ALPHA-D-RIBOSE 1-METHYLPHOSPHONATE 5-TRIPHOSPHATE DIPHOSPHATASE"/>
    <property type="match status" value="1"/>
</dbReference>
<dbReference type="Gene3D" id="2.30.40.10">
    <property type="entry name" value="Urease, subunit C, domain 1"/>
    <property type="match status" value="1"/>
</dbReference>
<dbReference type="OrthoDB" id="3189065at2"/>
<reference evidence="2 3" key="2">
    <citation type="submission" date="2019-09" db="EMBL/GenBank/DDBJ databases">
        <authorList>
            <person name="Jin C."/>
        </authorList>
    </citation>
    <scope>NUCLEOTIDE SEQUENCE [LARGE SCALE GENOMIC DNA]</scope>
    <source>
        <strain evidence="2 3">AN110305</strain>
    </source>
</reference>
<dbReference type="GO" id="GO:0016810">
    <property type="term" value="F:hydrolase activity, acting on carbon-nitrogen (but not peptide) bonds"/>
    <property type="evidence" value="ECO:0007669"/>
    <property type="project" value="InterPro"/>
</dbReference>
<reference evidence="2 3" key="1">
    <citation type="submission" date="2019-09" db="EMBL/GenBank/DDBJ databases">
        <title>Goodfellowia gen. nov., a new genus of the Pseudonocardineae related to Actinoalloteichus, containing Goodfellowia coeruleoviolacea gen. nov., comb. nov. gen. nov., comb. nov.</title>
        <authorList>
            <person name="Labeda D."/>
        </authorList>
    </citation>
    <scope>NUCLEOTIDE SEQUENCE [LARGE SCALE GENOMIC DNA]</scope>
    <source>
        <strain evidence="2 3">AN110305</strain>
    </source>
</reference>
<protein>
    <submittedName>
        <fullName evidence="2">Amidohydrolase family protein</fullName>
    </submittedName>
</protein>
<dbReference type="PANTHER" id="PTHR43135">
    <property type="entry name" value="ALPHA-D-RIBOSE 1-METHYLPHOSPHONATE 5-TRIPHOSPHATE DIPHOSPHATASE"/>
    <property type="match status" value="1"/>
</dbReference>
<proteinExistence type="predicted"/>
<gene>
    <name evidence="2" type="ORF">F0L68_32195</name>
</gene>
<dbReference type="InterPro" id="IPR011059">
    <property type="entry name" value="Metal-dep_hydrolase_composite"/>
</dbReference>
<keyword evidence="3" id="KW-1185">Reference proteome</keyword>
<evidence type="ECO:0000313" key="2">
    <source>
        <dbReference type="EMBL" id="KAA2253927.1"/>
    </source>
</evidence>
<dbReference type="Gene3D" id="3.30.110.90">
    <property type="entry name" value="Amidohydrolase"/>
    <property type="match status" value="1"/>
</dbReference>
<accession>A0A5B2WVJ1</accession>
<dbReference type="AlphaFoldDB" id="A0A5B2WVJ1"/>
<dbReference type="SUPFAM" id="SSF51338">
    <property type="entry name" value="Composite domain of metallo-dependent hydrolases"/>
    <property type="match status" value="1"/>
</dbReference>
<dbReference type="Proteomes" id="UP000323454">
    <property type="component" value="Unassembled WGS sequence"/>
</dbReference>
<dbReference type="EMBL" id="VUOB01000064">
    <property type="protein sequence ID" value="KAA2253927.1"/>
    <property type="molecule type" value="Genomic_DNA"/>
</dbReference>
<sequence length="441" mass="47487">MWSSDRETHVIIRNVTVIDGQRAAPIADAEVVVTDGRFSAIRTAADARPAASGAFVFDARGGYLVPGLWESHTHLGGLASFKPENERAKYISELLTEFLSGGVTSVVDLGGPLETELAARDYRSRATDTAAGLFFAGPVFTGINGWPVLDDPERASIAYQTDNADTAYRRALELADQVDFIKCIYDGEPGAPDKLPLDALKAIVAAAHEKGRKVLVHVHERIDLEEAVASGADGIEHAFRPQDPRSTAEARDIAALLTETNTYYCPTLVTWEQIARNGEAGYLQTLVDDGFATPEDIPQITSRPIYGREFPRHSAQDARVRFDYAMRTLALMHDAGVKITAGSDVAMLMPSRPAALLRELQLLAKAGLPLPAVLAAGTRHSAEKIGQQTTTPGTITVGSVADALLLDADPYADIAHLVDRSHHVGTVRAGRPSWDENHPAS</sequence>
<keyword evidence="2" id="KW-0378">Hydrolase</keyword>
<name>A0A5B2WVJ1_9PSEU</name>
<comment type="caution">
    <text evidence="2">The sequence shown here is derived from an EMBL/GenBank/DDBJ whole genome shotgun (WGS) entry which is preliminary data.</text>
</comment>
<dbReference type="Pfam" id="PF01979">
    <property type="entry name" value="Amidohydro_1"/>
    <property type="match status" value="1"/>
</dbReference>
<organism evidence="2 3">
    <name type="scientific">Solihabitans fulvus</name>
    <dbReference type="NCBI Taxonomy" id="1892852"/>
    <lineage>
        <taxon>Bacteria</taxon>
        <taxon>Bacillati</taxon>
        <taxon>Actinomycetota</taxon>
        <taxon>Actinomycetes</taxon>
        <taxon>Pseudonocardiales</taxon>
        <taxon>Pseudonocardiaceae</taxon>
        <taxon>Solihabitans</taxon>
    </lineage>
</organism>
<dbReference type="SUPFAM" id="SSF51556">
    <property type="entry name" value="Metallo-dependent hydrolases"/>
    <property type="match status" value="1"/>
</dbReference>
<evidence type="ECO:0000313" key="3">
    <source>
        <dbReference type="Proteomes" id="UP000323454"/>
    </source>
</evidence>
<evidence type="ECO:0000259" key="1">
    <source>
        <dbReference type="Pfam" id="PF01979"/>
    </source>
</evidence>
<feature type="domain" description="Amidohydrolase-related" evidence="1">
    <location>
        <begin position="63"/>
        <end position="430"/>
    </location>
</feature>
<dbReference type="Gene3D" id="1.20.58.520">
    <property type="entry name" value="Amidohydrolase"/>
    <property type="match status" value="1"/>
</dbReference>
<dbReference type="InterPro" id="IPR032466">
    <property type="entry name" value="Metal_Hydrolase"/>
</dbReference>
<dbReference type="InterPro" id="IPR006680">
    <property type="entry name" value="Amidohydro-rel"/>
</dbReference>
<dbReference type="InterPro" id="IPR051781">
    <property type="entry name" value="Metallo-dep_Hydrolase"/>
</dbReference>
<dbReference type="Gene3D" id="3.40.50.10910">
    <property type="entry name" value="Amidohydrolase"/>
    <property type="match status" value="1"/>
</dbReference>